<keyword evidence="8" id="KW-1185">Reference proteome</keyword>
<dbReference type="PROSITE" id="PS50023">
    <property type="entry name" value="LIM_DOMAIN_2"/>
    <property type="match status" value="1"/>
</dbReference>
<dbReference type="PANTHER" id="PTHR24206">
    <property type="entry name" value="OS06G0237300 PROTEIN"/>
    <property type="match status" value="1"/>
</dbReference>
<evidence type="ECO:0000256" key="1">
    <source>
        <dbReference type="ARBA" id="ARBA00022723"/>
    </source>
</evidence>
<dbReference type="SUPFAM" id="SSF57716">
    <property type="entry name" value="Glucocorticoid receptor-like (DNA-binding domain)"/>
    <property type="match status" value="2"/>
</dbReference>
<evidence type="ECO:0000256" key="5">
    <source>
        <dbReference type="SAM" id="MobiDB-lite"/>
    </source>
</evidence>
<dbReference type="GO" id="GO:0046872">
    <property type="term" value="F:metal ion binding"/>
    <property type="evidence" value="ECO:0007669"/>
    <property type="project" value="UniProtKB-KW"/>
</dbReference>
<evidence type="ECO:0000256" key="3">
    <source>
        <dbReference type="ARBA" id="ARBA00023038"/>
    </source>
</evidence>
<feature type="region of interest" description="Disordered" evidence="5">
    <location>
        <begin position="219"/>
        <end position="344"/>
    </location>
</feature>
<evidence type="ECO:0000256" key="2">
    <source>
        <dbReference type="ARBA" id="ARBA00022833"/>
    </source>
</evidence>
<evidence type="ECO:0000313" key="8">
    <source>
        <dbReference type="Proteomes" id="UP000565698"/>
    </source>
</evidence>
<dbReference type="InterPro" id="IPR001781">
    <property type="entry name" value="Znf_LIM"/>
</dbReference>
<dbReference type="PROSITE" id="PS00478">
    <property type="entry name" value="LIM_DOMAIN_1"/>
    <property type="match status" value="1"/>
</dbReference>
<organism evidence="7 8">
    <name type="scientific">Thinocorus orbignyianus</name>
    <dbReference type="NCBI Taxonomy" id="161742"/>
    <lineage>
        <taxon>Eukaryota</taxon>
        <taxon>Metazoa</taxon>
        <taxon>Chordata</taxon>
        <taxon>Craniata</taxon>
        <taxon>Vertebrata</taxon>
        <taxon>Euteleostomi</taxon>
        <taxon>Archelosauria</taxon>
        <taxon>Archosauria</taxon>
        <taxon>Dinosauria</taxon>
        <taxon>Saurischia</taxon>
        <taxon>Theropoda</taxon>
        <taxon>Coelurosauria</taxon>
        <taxon>Aves</taxon>
        <taxon>Neognathae</taxon>
        <taxon>Neoaves</taxon>
        <taxon>Aequornithes</taxon>
        <taxon>Ciconiiformes</taxon>
        <taxon>Thinocoridae</taxon>
        <taxon>Thinocorus</taxon>
    </lineage>
</organism>
<proteinExistence type="predicted"/>
<keyword evidence="2 4" id="KW-0862">Zinc</keyword>
<dbReference type="Proteomes" id="UP000565698">
    <property type="component" value="Unassembled WGS sequence"/>
</dbReference>
<dbReference type="SMART" id="SM00132">
    <property type="entry name" value="LIM"/>
    <property type="match status" value="1"/>
</dbReference>
<dbReference type="CDD" id="cd09442">
    <property type="entry name" value="LIM_Eplin_like"/>
    <property type="match status" value="1"/>
</dbReference>
<feature type="compositionally biased region" description="Basic and acidic residues" evidence="5">
    <location>
        <begin position="304"/>
        <end position="322"/>
    </location>
</feature>
<evidence type="ECO:0000256" key="4">
    <source>
        <dbReference type="PROSITE-ProRule" id="PRU00125"/>
    </source>
</evidence>
<keyword evidence="1 4" id="KW-0479">Metal-binding</keyword>
<evidence type="ECO:0000259" key="6">
    <source>
        <dbReference type="PROSITE" id="PS50023"/>
    </source>
</evidence>
<sequence length="546" mass="61110">VTNTAQNNELPKTVTQILKEQIERTAQEKAVHSDRETAISSKVKKLQIQETETCRLCQQRVYPMECLVADKKNFHKSCFRCHHCSSQLSLGNYASLHGKIYCKPHFKQLFKSKGNYDEGFGHKQHKELWNSKDQYSLVGNIRAEETNSINGTPDNPKPITDIDQDLYSVTEGVHPDILDNNLKKSTERGKLRMTWPPSKDDATPKRIFSIEEVAKVNKPKWPPEGFAQEGSSLHTNKPPGNKEDPQKKNAVGEQNKTETANEQPNQHSSLSSLSEKEATSICNAKENKAGNKGKDEEAGNVQDKLNKTEASQNREESGKDINEGDNAIVQSTGKEREKKVNETGNSEVVQVTNIDDVTIQKNHKDFSLNNNNNNNYAIFSHLNICRQEKTLSTISKPIRPLSQVICTVSQNVFAKLGNWSGNAEIFGMDEFHKSYSSDTVTVSRDKKNSKDEDALTSDSFSQLNKDPICQKSRTNNMVKEATNTTFPVDTELVCIGKESKYDKNLNTLLSDTLKTSFLGKDNPVLDCGLIDSVGITKKSCSLYSKD</sequence>
<dbReference type="AlphaFoldDB" id="A0A7L1XP35"/>
<dbReference type="Pfam" id="PF00412">
    <property type="entry name" value="LIM"/>
    <property type="match status" value="1"/>
</dbReference>
<name>A0A7L1XP35_9AVES</name>
<protein>
    <submittedName>
        <fullName evidence="7">XIRP2 protein</fullName>
    </submittedName>
</protein>
<feature type="compositionally biased region" description="Polar residues" evidence="5">
    <location>
        <begin position="252"/>
        <end position="273"/>
    </location>
</feature>
<feature type="non-terminal residue" evidence="7">
    <location>
        <position position="1"/>
    </location>
</feature>
<feature type="compositionally biased region" description="Basic and acidic residues" evidence="5">
    <location>
        <begin position="179"/>
        <end position="190"/>
    </location>
</feature>
<accession>A0A7L1XP35</accession>
<dbReference type="EMBL" id="VXBW01005696">
    <property type="protein sequence ID" value="NXP11470.1"/>
    <property type="molecule type" value="Genomic_DNA"/>
</dbReference>
<comment type="caution">
    <text evidence="7">The sequence shown here is derived from an EMBL/GenBank/DDBJ whole genome shotgun (WGS) entry which is preliminary data.</text>
</comment>
<gene>
    <name evidence="7" type="primary">Xirp2</name>
    <name evidence="7" type="ORF">THIORB_R00100</name>
</gene>
<feature type="non-terminal residue" evidence="7">
    <location>
        <position position="546"/>
    </location>
</feature>
<evidence type="ECO:0000313" key="7">
    <source>
        <dbReference type="EMBL" id="NXP11470.1"/>
    </source>
</evidence>
<feature type="compositionally biased region" description="Basic and acidic residues" evidence="5">
    <location>
        <begin position="285"/>
        <end position="297"/>
    </location>
</feature>
<feature type="region of interest" description="Disordered" evidence="5">
    <location>
        <begin position="179"/>
        <end position="205"/>
    </location>
</feature>
<reference evidence="7 8" key="1">
    <citation type="submission" date="2019-09" db="EMBL/GenBank/DDBJ databases">
        <title>Bird 10,000 Genomes (B10K) Project - Family phase.</title>
        <authorList>
            <person name="Zhang G."/>
        </authorList>
    </citation>
    <scope>NUCLEOTIDE SEQUENCE [LARGE SCALE GENOMIC DNA]</scope>
    <source>
        <strain evidence="7">B10K-DU-002-47</strain>
        <tissue evidence="7">Muscle</tissue>
    </source>
</reference>
<feature type="domain" description="LIM zinc-binding" evidence="6">
    <location>
        <begin position="52"/>
        <end position="112"/>
    </location>
</feature>
<dbReference type="Gene3D" id="2.10.110.10">
    <property type="entry name" value="Cysteine Rich Protein"/>
    <property type="match status" value="1"/>
</dbReference>
<keyword evidence="3 4" id="KW-0440">LIM domain</keyword>
<dbReference type="OrthoDB" id="6129702at2759"/>
<dbReference type="FunFam" id="2.10.110.10:FF:000002">
    <property type="entry name" value="LIM domain and actin-binding 1"/>
    <property type="match status" value="1"/>
</dbReference>